<protein>
    <submittedName>
        <fullName evidence="2">ABC transporter substrate-binding protein</fullName>
    </submittedName>
</protein>
<evidence type="ECO:0000313" key="2">
    <source>
        <dbReference type="EMBL" id="QTM00044.1"/>
    </source>
</evidence>
<feature type="signal peptide" evidence="1">
    <location>
        <begin position="1"/>
        <end position="22"/>
    </location>
</feature>
<dbReference type="Proteomes" id="UP000665020">
    <property type="component" value="Chromosome"/>
</dbReference>
<dbReference type="Gene3D" id="3.40.190.10">
    <property type="entry name" value="Periplasmic binding protein-like II"/>
    <property type="match status" value="2"/>
</dbReference>
<dbReference type="EMBL" id="CP046640">
    <property type="protein sequence ID" value="QTM00044.1"/>
    <property type="molecule type" value="Genomic_DNA"/>
</dbReference>
<gene>
    <name evidence="2" type="ORF">GM661_13730</name>
</gene>
<dbReference type="KEGG" id="ifn:GM661_13730"/>
<dbReference type="AlphaFoldDB" id="A0A8A7KDW4"/>
<dbReference type="SUPFAM" id="SSF53850">
    <property type="entry name" value="Periplasmic binding protein-like II"/>
    <property type="match status" value="1"/>
</dbReference>
<evidence type="ECO:0000256" key="1">
    <source>
        <dbReference type="SAM" id="SignalP"/>
    </source>
</evidence>
<accession>A0A8A7KDW4</accession>
<dbReference type="PROSITE" id="PS51257">
    <property type="entry name" value="PROKAR_LIPOPROTEIN"/>
    <property type="match status" value="1"/>
</dbReference>
<dbReference type="PANTHER" id="PTHR30024">
    <property type="entry name" value="ALIPHATIC SULFONATES-BINDING PROTEIN-RELATED"/>
    <property type="match status" value="1"/>
</dbReference>
<dbReference type="Pfam" id="PF13379">
    <property type="entry name" value="NMT1_2"/>
    <property type="match status" value="1"/>
</dbReference>
<feature type="chain" id="PRO_5032374748" evidence="1">
    <location>
        <begin position="23"/>
        <end position="321"/>
    </location>
</feature>
<sequence>MKKAAILLLIIPISIVILSSCASKNSENTVTIAEQYGLAYAPVQLMKDKNILEENINNIDVKWKKLANTAAIREAMLAGEVDIGFMAIPPFLIGRDRGMEWKIISGLSMSPLGLMTYRKDIKTLADISENDRIALPQPGSIQHILLAMAAERELGIADRFDDQLVTMAHPDGMNALLSRKEITAHFTSPPYIFKESEEEGIHQILSGQEALGGEFSFVVGVATEEFYNNQSEIYRAFVKSLQEAIEFINQNPGEAAGLLTENYALSEEEIEKYITWPGMSYTMDIRGLDQFINFMQEAEYINSKNMELSQLIWEVDLYEKE</sequence>
<name>A0A8A7KDW4_9FIRM</name>
<dbReference type="PANTHER" id="PTHR30024:SF2">
    <property type="entry name" value="ABC TRANSPORTER SUBSTRATE-BINDING PROTEIN"/>
    <property type="match status" value="1"/>
</dbReference>
<organism evidence="2 3">
    <name type="scientific">Iocasia fonsfrigidae</name>
    <dbReference type="NCBI Taxonomy" id="2682810"/>
    <lineage>
        <taxon>Bacteria</taxon>
        <taxon>Bacillati</taxon>
        <taxon>Bacillota</taxon>
        <taxon>Clostridia</taxon>
        <taxon>Halanaerobiales</taxon>
        <taxon>Halanaerobiaceae</taxon>
        <taxon>Iocasia</taxon>
    </lineage>
</organism>
<keyword evidence="1" id="KW-0732">Signal</keyword>
<reference evidence="2" key="1">
    <citation type="submission" date="2019-12" db="EMBL/GenBank/DDBJ databases">
        <authorList>
            <person name="zhang j."/>
            <person name="sun C.M."/>
        </authorList>
    </citation>
    <scope>NUCLEOTIDE SEQUENCE</scope>
    <source>
        <strain evidence="2">NS-1</strain>
    </source>
</reference>
<keyword evidence="3" id="KW-1185">Reference proteome</keyword>
<proteinExistence type="predicted"/>
<evidence type="ECO:0000313" key="3">
    <source>
        <dbReference type="Proteomes" id="UP000665020"/>
    </source>
</evidence>